<dbReference type="Proteomes" id="UP000030758">
    <property type="component" value="Unassembled WGS sequence"/>
</dbReference>
<feature type="chain" id="PRO_5001795940" description="Cystatin domain-containing protein" evidence="1">
    <location>
        <begin position="21"/>
        <end position="138"/>
    </location>
</feature>
<reference evidence="2" key="1">
    <citation type="journal article" date="2014" name="Nat. Genet.">
        <title>Genome and transcriptome of the porcine whipworm Trichuris suis.</title>
        <authorList>
            <person name="Jex A.R."/>
            <person name="Nejsum P."/>
            <person name="Schwarz E.M."/>
            <person name="Hu L."/>
            <person name="Young N.D."/>
            <person name="Hall R.S."/>
            <person name="Korhonen P.K."/>
            <person name="Liao S."/>
            <person name="Thamsborg S."/>
            <person name="Xia J."/>
            <person name="Xu P."/>
            <person name="Wang S."/>
            <person name="Scheerlinck J.P."/>
            <person name="Hofmann A."/>
            <person name="Sternberg P.W."/>
            <person name="Wang J."/>
            <person name="Gasser R.B."/>
        </authorList>
    </citation>
    <scope>NUCLEOTIDE SEQUENCE [LARGE SCALE GENOMIC DNA]</scope>
    <source>
        <strain evidence="2">DCEP-RM93F</strain>
    </source>
</reference>
<organism evidence="2">
    <name type="scientific">Trichuris suis</name>
    <name type="common">pig whipworm</name>
    <dbReference type="NCBI Taxonomy" id="68888"/>
    <lineage>
        <taxon>Eukaryota</taxon>
        <taxon>Metazoa</taxon>
        <taxon>Ecdysozoa</taxon>
        <taxon>Nematoda</taxon>
        <taxon>Enoplea</taxon>
        <taxon>Dorylaimia</taxon>
        <taxon>Trichinellida</taxon>
        <taxon>Trichuridae</taxon>
        <taxon>Trichuris</taxon>
    </lineage>
</organism>
<gene>
    <name evidence="2" type="ORF">M514_03424</name>
</gene>
<evidence type="ECO:0008006" key="3">
    <source>
        <dbReference type="Google" id="ProtNLM"/>
    </source>
</evidence>
<proteinExistence type="predicted"/>
<feature type="signal peptide" evidence="1">
    <location>
        <begin position="1"/>
        <end position="20"/>
    </location>
</feature>
<dbReference type="AlphaFoldDB" id="A0A085NF42"/>
<accession>A0A085NF42</accession>
<evidence type="ECO:0000313" key="2">
    <source>
        <dbReference type="EMBL" id="KFD68088.1"/>
    </source>
</evidence>
<sequence>MEMLQIIIPILICLPACSDGRIMSMDENSMRLWEMQASNDAAFKLSALMNSSTALKMTKFVNATRNEKFEVMYKFFAQPTVCDDYSDLLTVHVMNNKLCPLDPAKPQIRCRVGCTPSTDIYLAVCKDPTTKRITFRYP</sequence>
<name>A0A085NF42_9BILA</name>
<evidence type="ECO:0000256" key="1">
    <source>
        <dbReference type="SAM" id="SignalP"/>
    </source>
</evidence>
<protein>
    <recommendedName>
        <fullName evidence="3">Cystatin domain-containing protein</fullName>
    </recommendedName>
</protein>
<dbReference type="EMBL" id="KL367508">
    <property type="protein sequence ID" value="KFD68088.1"/>
    <property type="molecule type" value="Genomic_DNA"/>
</dbReference>
<keyword evidence="1" id="KW-0732">Signal</keyword>